<evidence type="ECO:0000313" key="6">
    <source>
        <dbReference type="EMBL" id="GLI02886.1"/>
    </source>
</evidence>
<feature type="domain" description="HTH tetR-type" evidence="5">
    <location>
        <begin position="20"/>
        <end position="80"/>
    </location>
</feature>
<dbReference type="EMBL" id="BSDI01000071">
    <property type="protein sequence ID" value="GLI02886.1"/>
    <property type="molecule type" value="Genomic_DNA"/>
</dbReference>
<evidence type="ECO:0000256" key="4">
    <source>
        <dbReference type="PROSITE-ProRule" id="PRU00335"/>
    </source>
</evidence>
<dbReference type="PROSITE" id="PS50977">
    <property type="entry name" value="HTH_TETR_2"/>
    <property type="match status" value="1"/>
</dbReference>
<proteinExistence type="predicted"/>
<dbReference type="Proteomes" id="UP001144280">
    <property type="component" value="Unassembled WGS sequence"/>
</dbReference>
<dbReference type="InterPro" id="IPR050109">
    <property type="entry name" value="HTH-type_TetR-like_transc_reg"/>
</dbReference>
<evidence type="ECO:0000256" key="2">
    <source>
        <dbReference type="ARBA" id="ARBA00023125"/>
    </source>
</evidence>
<dbReference type="PANTHER" id="PTHR30055">
    <property type="entry name" value="HTH-TYPE TRANSCRIPTIONAL REGULATOR RUTR"/>
    <property type="match status" value="1"/>
</dbReference>
<comment type="caution">
    <text evidence="6">The sequence shown here is derived from an EMBL/GenBank/DDBJ whole genome shotgun (WGS) entry which is preliminary data.</text>
</comment>
<dbReference type="InterPro" id="IPR009057">
    <property type="entry name" value="Homeodomain-like_sf"/>
</dbReference>
<dbReference type="PANTHER" id="PTHR30055:SF238">
    <property type="entry name" value="MYCOFACTOCIN BIOSYNTHESIS TRANSCRIPTIONAL REGULATOR MFTR-RELATED"/>
    <property type="match status" value="1"/>
</dbReference>
<dbReference type="Pfam" id="PF00440">
    <property type="entry name" value="TetR_N"/>
    <property type="match status" value="1"/>
</dbReference>
<keyword evidence="1" id="KW-0805">Transcription regulation</keyword>
<keyword evidence="2 4" id="KW-0238">DNA-binding</keyword>
<reference evidence="6" key="1">
    <citation type="submission" date="2022-12" db="EMBL/GenBank/DDBJ databases">
        <title>New Phytohabitans aurantiacus sp. RD004123 nov., an actinomycete isolated from soil.</title>
        <authorList>
            <person name="Triningsih D.W."/>
            <person name="Harunari E."/>
            <person name="Igarashi Y."/>
        </authorList>
    </citation>
    <scope>NUCLEOTIDE SEQUENCE</scope>
    <source>
        <strain evidence="6">RD004123</strain>
    </source>
</reference>
<name>A0ABQ5RBB7_9ACTN</name>
<dbReference type="InterPro" id="IPR041347">
    <property type="entry name" value="MftR_C"/>
</dbReference>
<evidence type="ECO:0000256" key="1">
    <source>
        <dbReference type="ARBA" id="ARBA00023015"/>
    </source>
</evidence>
<evidence type="ECO:0000259" key="5">
    <source>
        <dbReference type="PROSITE" id="PS50977"/>
    </source>
</evidence>
<dbReference type="SUPFAM" id="SSF46689">
    <property type="entry name" value="Homeodomain-like"/>
    <property type="match status" value="1"/>
</dbReference>
<gene>
    <name evidence="6" type="ORF">Pa4123_81640</name>
</gene>
<protein>
    <submittedName>
        <fullName evidence="6">TetR family transcriptional regulator</fullName>
    </submittedName>
</protein>
<dbReference type="Pfam" id="PF17754">
    <property type="entry name" value="TetR_C_14"/>
    <property type="match status" value="1"/>
</dbReference>
<evidence type="ECO:0000256" key="3">
    <source>
        <dbReference type="ARBA" id="ARBA00023163"/>
    </source>
</evidence>
<dbReference type="PRINTS" id="PR00455">
    <property type="entry name" value="HTHTETR"/>
</dbReference>
<feature type="DNA-binding region" description="H-T-H motif" evidence="4">
    <location>
        <begin position="43"/>
        <end position="62"/>
    </location>
</feature>
<keyword evidence="7" id="KW-1185">Reference proteome</keyword>
<evidence type="ECO:0000313" key="7">
    <source>
        <dbReference type="Proteomes" id="UP001144280"/>
    </source>
</evidence>
<dbReference type="Gene3D" id="1.10.357.10">
    <property type="entry name" value="Tetracycline Repressor, domain 2"/>
    <property type="match status" value="1"/>
</dbReference>
<organism evidence="6 7">
    <name type="scientific">Phytohabitans aurantiacus</name>
    <dbReference type="NCBI Taxonomy" id="3016789"/>
    <lineage>
        <taxon>Bacteria</taxon>
        <taxon>Bacillati</taxon>
        <taxon>Actinomycetota</taxon>
        <taxon>Actinomycetes</taxon>
        <taxon>Micromonosporales</taxon>
        <taxon>Micromonosporaceae</taxon>
    </lineage>
</organism>
<keyword evidence="3" id="KW-0804">Transcription</keyword>
<dbReference type="InterPro" id="IPR001647">
    <property type="entry name" value="HTH_TetR"/>
</dbReference>
<sequence>MRDMAVHRTGRPPLTERRKAATRLEIAREAVALFTDRGVAATSADEIAAAAGISVRTLWRYFPNKESSVLPLLTGGIEATARALRSWPAGSGMAALLDDLVSQGQETITDLPALLNLVRLTRTEAGLRAVWLQSHHDAEPVFATALAQRAGLPDDDPTVRIQAAMINSALRAAVEHYAFRTDTANQEELTASVRMAMATVARGLPD</sequence>
<accession>A0ABQ5RBB7</accession>